<keyword evidence="1" id="KW-0812">Transmembrane</keyword>
<evidence type="ECO:0000313" key="2">
    <source>
        <dbReference type="EMBL" id="KAJ6262923.1"/>
    </source>
</evidence>
<gene>
    <name evidence="2" type="ORF">Dda_1481</name>
</gene>
<name>A0AAD6J1V2_DREDA</name>
<keyword evidence="1" id="KW-1133">Transmembrane helix</keyword>
<dbReference type="AlphaFoldDB" id="A0AAD6J1V2"/>
<reference evidence="2" key="1">
    <citation type="submission" date="2023-01" db="EMBL/GenBank/DDBJ databases">
        <title>The chitinases involved in constricting ring structure development in the nematode-trapping fungus Drechslerella dactyloides.</title>
        <authorList>
            <person name="Wang R."/>
            <person name="Zhang L."/>
            <person name="Tang P."/>
            <person name="Li S."/>
            <person name="Liang L."/>
        </authorList>
    </citation>
    <scope>NUCLEOTIDE SEQUENCE</scope>
    <source>
        <strain evidence="2">YMF1.00031</strain>
    </source>
</reference>
<comment type="caution">
    <text evidence="2">The sequence shown here is derived from an EMBL/GenBank/DDBJ whole genome shotgun (WGS) entry which is preliminary data.</text>
</comment>
<sequence length="168" mass="18406">MSSSPPVPTSAIVNCVVNMILLSMNTYKMLFDPKSALADPLYPIFVKVFRLPNFAIKTHIGPSGVEEPELDIFTLQLTTIIAILCAHSAVLYGVMLIHRQWEYMYMTVLSKAVGVVAVGAMAWTMFPERASPPIALFVVWDSLCVTHLWYVLGTAKGSSKGLVKGKTA</sequence>
<feature type="transmembrane region" description="Helical" evidence="1">
    <location>
        <begin position="132"/>
        <end position="152"/>
    </location>
</feature>
<keyword evidence="3" id="KW-1185">Reference proteome</keyword>
<feature type="transmembrane region" description="Helical" evidence="1">
    <location>
        <begin position="108"/>
        <end position="126"/>
    </location>
</feature>
<feature type="transmembrane region" description="Helical" evidence="1">
    <location>
        <begin position="72"/>
        <end position="96"/>
    </location>
</feature>
<dbReference type="EMBL" id="JAQGDS010000002">
    <property type="protein sequence ID" value="KAJ6262923.1"/>
    <property type="molecule type" value="Genomic_DNA"/>
</dbReference>
<protein>
    <submittedName>
        <fullName evidence="2">Uncharacterized protein</fullName>
    </submittedName>
</protein>
<evidence type="ECO:0000313" key="3">
    <source>
        <dbReference type="Proteomes" id="UP001221413"/>
    </source>
</evidence>
<proteinExistence type="predicted"/>
<accession>A0AAD6J1V2</accession>
<keyword evidence="1" id="KW-0472">Membrane</keyword>
<dbReference type="Proteomes" id="UP001221413">
    <property type="component" value="Unassembled WGS sequence"/>
</dbReference>
<evidence type="ECO:0000256" key="1">
    <source>
        <dbReference type="SAM" id="Phobius"/>
    </source>
</evidence>
<organism evidence="2 3">
    <name type="scientific">Drechslerella dactyloides</name>
    <name type="common">Nematode-trapping fungus</name>
    <name type="synonym">Arthrobotrys dactyloides</name>
    <dbReference type="NCBI Taxonomy" id="74499"/>
    <lineage>
        <taxon>Eukaryota</taxon>
        <taxon>Fungi</taxon>
        <taxon>Dikarya</taxon>
        <taxon>Ascomycota</taxon>
        <taxon>Pezizomycotina</taxon>
        <taxon>Orbiliomycetes</taxon>
        <taxon>Orbiliales</taxon>
        <taxon>Orbiliaceae</taxon>
        <taxon>Drechslerella</taxon>
    </lineage>
</organism>